<dbReference type="OrthoDB" id="547680at2759"/>
<dbReference type="SUPFAM" id="SSF49899">
    <property type="entry name" value="Concanavalin A-like lectins/glucanases"/>
    <property type="match status" value="1"/>
</dbReference>
<feature type="domain" description="Pentraxin (PTX)" evidence="5">
    <location>
        <begin position="40"/>
        <end position="239"/>
    </location>
</feature>
<dbReference type="Ensembl" id="ENSECRT00000003454.1">
    <property type="protein sequence ID" value="ENSECRP00000003397.1"/>
    <property type="gene ID" value="ENSECRG00000002328.1"/>
</dbReference>
<keyword evidence="7" id="KW-1185">Reference proteome</keyword>
<comment type="similarity">
    <text evidence="4">Belongs to the pentraxin family.</text>
</comment>
<evidence type="ECO:0000256" key="1">
    <source>
        <dbReference type="ARBA" id="ARBA00022723"/>
    </source>
</evidence>
<gene>
    <name evidence="6" type="primary">LOC114664880</name>
</gene>
<keyword evidence="1 4" id="KW-0479">Metal-binding</keyword>
<dbReference type="AlphaFoldDB" id="A0A8C4RKB9"/>
<comment type="cofactor">
    <cofactor evidence="4">
        <name>Ca(2+)</name>
        <dbReference type="ChEBI" id="CHEBI:29108"/>
    </cofactor>
    <text evidence="4">Binds 2 calcium ions per subunit.</text>
</comment>
<dbReference type="InterPro" id="IPR051005">
    <property type="entry name" value="Pentraxin_domain"/>
</dbReference>
<dbReference type="GeneID" id="114664880"/>
<keyword evidence="3" id="KW-1015">Disulfide bond</keyword>
<dbReference type="Proteomes" id="UP000694620">
    <property type="component" value="Chromosome 1"/>
</dbReference>
<reference evidence="6" key="3">
    <citation type="submission" date="2025-09" db="UniProtKB">
        <authorList>
            <consortium name="Ensembl"/>
        </authorList>
    </citation>
    <scope>IDENTIFICATION</scope>
</reference>
<comment type="subcellular location">
    <subcellularLocation>
        <location evidence="4">Secreted</location>
    </subcellularLocation>
</comment>
<dbReference type="PROSITE" id="PS51828">
    <property type="entry name" value="PTX_2"/>
    <property type="match status" value="1"/>
</dbReference>
<accession>A0A8C4RKB9</accession>
<reference evidence="6" key="2">
    <citation type="submission" date="2025-08" db="UniProtKB">
        <authorList>
            <consortium name="Ensembl"/>
        </authorList>
    </citation>
    <scope>IDENTIFICATION</scope>
</reference>
<comment type="subunit">
    <text evidence="4">Homopentamer. Pentaxin (or pentraxin) have a discoid arrangement of 5 non-covalently bound subunits.</text>
</comment>
<dbReference type="SMART" id="SM00159">
    <property type="entry name" value="PTX"/>
    <property type="match status" value="1"/>
</dbReference>
<protein>
    <recommendedName>
        <fullName evidence="4">Pentraxin family member</fullName>
    </recommendedName>
</protein>
<evidence type="ECO:0000313" key="6">
    <source>
        <dbReference type="Ensembl" id="ENSECRP00000003397.1"/>
    </source>
</evidence>
<dbReference type="Gene3D" id="2.60.120.200">
    <property type="match status" value="1"/>
</dbReference>
<dbReference type="Pfam" id="PF00354">
    <property type="entry name" value="Pentaxin"/>
    <property type="match status" value="1"/>
</dbReference>
<evidence type="ECO:0000259" key="5">
    <source>
        <dbReference type="PROSITE" id="PS51828"/>
    </source>
</evidence>
<dbReference type="RefSeq" id="XP_028675012.1">
    <property type="nucleotide sequence ID" value="XM_028819179.2"/>
</dbReference>
<evidence type="ECO:0000256" key="2">
    <source>
        <dbReference type="ARBA" id="ARBA00022837"/>
    </source>
</evidence>
<dbReference type="PRINTS" id="PR00895">
    <property type="entry name" value="PENTAXIN"/>
</dbReference>
<dbReference type="InterPro" id="IPR001759">
    <property type="entry name" value="PTX_dom"/>
</dbReference>
<keyword evidence="2 4" id="KW-0106">Calcium</keyword>
<dbReference type="InterPro" id="IPR013320">
    <property type="entry name" value="ConA-like_dom_sf"/>
</dbReference>
<dbReference type="PANTHER" id="PTHR45869:SF2">
    <property type="entry name" value="C-REACTIVE PROTEIN-RELATED"/>
    <property type="match status" value="1"/>
</dbReference>
<proteinExistence type="inferred from homology"/>
<evidence type="ECO:0000256" key="4">
    <source>
        <dbReference type="RuleBase" id="RU362112"/>
    </source>
</evidence>
<name>A0A8C4RKB9_ERPCA</name>
<organism evidence="6 7">
    <name type="scientific">Erpetoichthys calabaricus</name>
    <name type="common">Rope fish</name>
    <name type="synonym">Calamoichthys calabaricus</name>
    <dbReference type="NCBI Taxonomy" id="27687"/>
    <lineage>
        <taxon>Eukaryota</taxon>
        <taxon>Metazoa</taxon>
        <taxon>Chordata</taxon>
        <taxon>Craniata</taxon>
        <taxon>Vertebrata</taxon>
        <taxon>Euteleostomi</taxon>
        <taxon>Actinopterygii</taxon>
        <taxon>Polypteriformes</taxon>
        <taxon>Polypteridae</taxon>
        <taxon>Erpetoichthys</taxon>
    </lineage>
</organism>
<evidence type="ECO:0000256" key="3">
    <source>
        <dbReference type="PROSITE-ProRule" id="PRU01172"/>
    </source>
</evidence>
<dbReference type="GeneTree" id="ENSGT01100000263515"/>
<dbReference type="GO" id="GO:0005576">
    <property type="term" value="C:extracellular region"/>
    <property type="evidence" value="ECO:0007669"/>
    <property type="project" value="UniProtKB-SubCell"/>
</dbReference>
<dbReference type="PANTHER" id="PTHR45869">
    <property type="entry name" value="C-REACTIVE PROTEIN-RELATED"/>
    <property type="match status" value="1"/>
</dbReference>
<feature type="disulfide bond" evidence="3">
    <location>
        <begin position="71"/>
        <end position="130"/>
    </location>
</feature>
<sequence length="239" mass="26997">MFLSGDLSLFQQKGNKMKPTHFALFLLVSCVSVCCEQGLQKKSLIFPEETNSSYVSLHPVKPMSLTAFTLCMRLASELRNKRDTILFSYYKSGDALNLWSEPGVFTLYLLNSTPASFRVPQLSSFWTNLCVTWKSSSGLTTFWVNGRRSVRKVYRQGHQIQNGGIVILGQDQDRWARSFDSTQSFTGEITNVHLWDYALSSDEICSASEGYTEPQGNVIDWNSVEYKAEGNVLIEPIND</sequence>
<evidence type="ECO:0000313" key="7">
    <source>
        <dbReference type="Proteomes" id="UP000694620"/>
    </source>
</evidence>
<reference evidence="6" key="1">
    <citation type="submission" date="2021-06" db="EMBL/GenBank/DDBJ databases">
        <authorList>
            <consortium name="Wellcome Sanger Institute Data Sharing"/>
        </authorList>
    </citation>
    <scope>NUCLEOTIDE SEQUENCE [LARGE SCALE GENOMIC DNA]</scope>
</reference>
<dbReference type="GO" id="GO:0046872">
    <property type="term" value="F:metal ion binding"/>
    <property type="evidence" value="ECO:0007669"/>
    <property type="project" value="UniProtKB-KW"/>
</dbReference>